<dbReference type="AlphaFoldDB" id="A0A830GD42"/>
<protein>
    <submittedName>
        <fullName evidence="7">Sugar ABC transporter permease</fullName>
    </submittedName>
</protein>
<evidence type="ECO:0000256" key="5">
    <source>
        <dbReference type="RuleBase" id="RU363032"/>
    </source>
</evidence>
<feature type="transmembrane region" description="Helical" evidence="5">
    <location>
        <begin position="119"/>
        <end position="139"/>
    </location>
</feature>
<evidence type="ECO:0000259" key="6">
    <source>
        <dbReference type="PROSITE" id="PS50928"/>
    </source>
</evidence>
<dbReference type="Proteomes" id="UP000608850">
    <property type="component" value="Unassembled WGS sequence"/>
</dbReference>
<evidence type="ECO:0000256" key="2">
    <source>
        <dbReference type="ARBA" id="ARBA00022692"/>
    </source>
</evidence>
<dbReference type="SUPFAM" id="SSF161098">
    <property type="entry name" value="MetI-like"/>
    <property type="match status" value="1"/>
</dbReference>
<dbReference type="EMBL" id="BMOQ01000006">
    <property type="protein sequence ID" value="GGN20341.1"/>
    <property type="molecule type" value="Genomic_DNA"/>
</dbReference>
<name>A0A830GD42_9EURY</name>
<dbReference type="InterPro" id="IPR035906">
    <property type="entry name" value="MetI-like_sf"/>
</dbReference>
<keyword evidence="4 5" id="KW-0472">Membrane</keyword>
<comment type="caution">
    <text evidence="7">The sequence shown here is derived from an EMBL/GenBank/DDBJ whole genome shotgun (WGS) entry which is preliminary data.</text>
</comment>
<accession>A0A830GD42</accession>
<keyword evidence="3 5" id="KW-1133">Transmembrane helix</keyword>
<comment type="similarity">
    <text evidence="5">Belongs to the binding-protein-dependent transport system permease family.</text>
</comment>
<comment type="subcellular location">
    <subcellularLocation>
        <location evidence="5">Cell membrane</location>
        <topology evidence="5">Multi-pass membrane protein</topology>
    </subcellularLocation>
    <subcellularLocation>
        <location evidence="1">Membrane</location>
        <topology evidence="1">Multi-pass membrane protein</topology>
    </subcellularLocation>
</comment>
<keyword evidence="5" id="KW-0813">Transport</keyword>
<evidence type="ECO:0000313" key="7">
    <source>
        <dbReference type="EMBL" id="GGN20341.1"/>
    </source>
</evidence>
<feature type="transmembrane region" description="Helical" evidence="5">
    <location>
        <begin position="214"/>
        <end position="236"/>
    </location>
</feature>
<keyword evidence="2 5" id="KW-0812">Transmembrane</keyword>
<dbReference type="RefSeq" id="WP_188878982.1">
    <property type="nucleotide sequence ID" value="NZ_BMOQ01000006.1"/>
</dbReference>
<feature type="transmembrane region" description="Helical" evidence="5">
    <location>
        <begin position="275"/>
        <end position="296"/>
    </location>
</feature>
<dbReference type="InterPro" id="IPR000515">
    <property type="entry name" value="MetI-like"/>
</dbReference>
<evidence type="ECO:0000256" key="1">
    <source>
        <dbReference type="ARBA" id="ARBA00004141"/>
    </source>
</evidence>
<gene>
    <name evidence="7" type="ORF">GCM10009021_21800</name>
</gene>
<reference evidence="7 8" key="1">
    <citation type="journal article" date="2019" name="Int. J. Syst. Evol. Microbiol.">
        <title>The Global Catalogue of Microorganisms (GCM) 10K type strain sequencing project: providing services to taxonomists for standard genome sequencing and annotation.</title>
        <authorList>
            <consortium name="The Broad Institute Genomics Platform"/>
            <consortium name="The Broad Institute Genome Sequencing Center for Infectious Disease"/>
            <person name="Wu L."/>
            <person name="Ma J."/>
        </authorList>
    </citation>
    <scope>NUCLEOTIDE SEQUENCE [LARGE SCALE GENOMIC DNA]</scope>
    <source>
        <strain evidence="7 8">JCM 16331</strain>
    </source>
</reference>
<dbReference type="GO" id="GO:0055085">
    <property type="term" value="P:transmembrane transport"/>
    <property type="evidence" value="ECO:0007669"/>
    <property type="project" value="InterPro"/>
</dbReference>
<feature type="transmembrane region" description="Helical" evidence="5">
    <location>
        <begin position="242"/>
        <end position="263"/>
    </location>
</feature>
<feature type="transmembrane region" description="Helical" evidence="5">
    <location>
        <begin position="84"/>
        <end position="107"/>
    </location>
</feature>
<evidence type="ECO:0000313" key="8">
    <source>
        <dbReference type="Proteomes" id="UP000608850"/>
    </source>
</evidence>
<dbReference type="Pfam" id="PF00528">
    <property type="entry name" value="BPD_transp_1"/>
    <property type="match status" value="1"/>
</dbReference>
<dbReference type="PROSITE" id="PS50928">
    <property type="entry name" value="ABC_TM1"/>
    <property type="match status" value="1"/>
</dbReference>
<evidence type="ECO:0000256" key="4">
    <source>
        <dbReference type="ARBA" id="ARBA00023136"/>
    </source>
</evidence>
<feature type="transmembrane region" description="Helical" evidence="5">
    <location>
        <begin position="20"/>
        <end position="40"/>
    </location>
</feature>
<sequence length="308" mass="33469">MSVSTPTTDDLADWYTDLTWTRAALYALVLLGVVFFLAPLETGLMTAFKSNAAVIRTLPFLPPFGDGFTLDNAQFAWNHLSGPLLNSLVMSIPATLFTVLFASMAAYGLTMVDWRGQLAVLSLFLVGVFVPYQAVLVPLARFWNNILPLGKMVAPYVAALPYFTENHAVLVPLIITHVAYGIPIITVLFRSYMQTLPTSLVESAMIDGASVTKIYYRIIVPLCKPMFAVVFIYQFTQIYNEFLFSLTLIGNASSSAATVTLVLPSLGASVSGMDFGVRMSASLLAAIPTLIIYVAFAEQFAKGLATEA</sequence>
<dbReference type="GO" id="GO:0005886">
    <property type="term" value="C:plasma membrane"/>
    <property type="evidence" value="ECO:0007669"/>
    <property type="project" value="UniProtKB-SubCell"/>
</dbReference>
<organism evidence="7 8">
    <name type="scientific">Halarchaeum nitratireducens</name>
    <dbReference type="NCBI Taxonomy" id="489913"/>
    <lineage>
        <taxon>Archaea</taxon>
        <taxon>Methanobacteriati</taxon>
        <taxon>Methanobacteriota</taxon>
        <taxon>Stenosarchaea group</taxon>
        <taxon>Halobacteria</taxon>
        <taxon>Halobacteriales</taxon>
        <taxon>Halobacteriaceae</taxon>
    </lineage>
</organism>
<dbReference type="CDD" id="cd06261">
    <property type="entry name" value="TM_PBP2"/>
    <property type="match status" value="1"/>
</dbReference>
<feature type="domain" description="ABC transmembrane type-1" evidence="6">
    <location>
        <begin position="84"/>
        <end position="296"/>
    </location>
</feature>
<dbReference type="PANTHER" id="PTHR43879:SF1">
    <property type="entry name" value="GLUCOSE IMPORT SYSTEM PERMEASE PROTEIN GLCU"/>
    <property type="match status" value="1"/>
</dbReference>
<keyword evidence="8" id="KW-1185">Reference proteome</keyword>
<dbReference type="OrthoDB" id="97781at2157"/>
<proteinExistence type="inferred from homology"/>
<evidence type="ECO:0000256" key="3">
    <source>
        <dbReference type="ARBA" id="ARBA00022989"/>
    </source>
</evidence>
<feature type="transmembrane region" description="Helical" evidence="5">
    <location>
        <begin position="169"/>
        <end position="193"/>
    </location>
</feature>
<dbReference type="PANTHER" id="PTHR43879">
    <property type="entry name" value="ABC TRANSPORTER PERMEASE PROTEIN"/>
    <property type="match status" value="1"/>
</dbReference>
<dbReference type="Gene3D" id="1.10.3720.10">
    <property type="entry name" value="MetI-like"/>
    <property type="match status" value="1"/>
</dbReference>